<dbReference type="RefSeq" id="WP_246433304.1">
    <property type="nucleotide sequence ID" value="NZ_CP060720.1"/>
</dbReference>
<dbReference type="PANTHER" id="PTHR38448:SF1">
    <property type="entry name" value="YLBF FAMILY REGULATOR"/>
    <property type="match status" value="1"/>
</dbReference>
<sequence length="131" mass="15287">MEEREFQYEETIQLALDNLLEKISDNEIIVSYKQIAEKVDQHEGLKQMVEEIKALQKDAVQFAHYDKPEAEREAIRLADAKQKEFDEHPLVIAYREKLVEANDLLQHVTHSLEKKVNEGLEEELNKAVEGE</sequence>
<dbReference type="EMBL" id="JARQBZ010000012">
    <property type="protein sequence ID" value="MDT2833971.1"/>
    <property type="molecule type" value="Genomic_DNA"/>
</dbReference>
<evidence type="ECO:0000313" key="3">
    <source>
        <dbReference type="Proteomes" id="UP000288028"/>
    </source>
</evidence>
<dbReference type="PANTHER" id="PTHR38448">
    <property type="entry name" value="REGULATORY PROTEIN YLBF-RELATED"/>
    <property type="match status" value="1"/>
</dbReference>
<dbReference type="InterPro" id="IPR052767">
    <property type="entry name" value="Bact_com_dev_regulator"/>
</dbReference>
<dbReference type="GeneID" id="95579604"/>
<reference evidence="1" key="2">
    <citation type="submission" date="2023-03" db="EMBL/GenBank/DDBJ databases">
        <authorList>
            <person name="Shen W."/>
            <person name="Cai J."/>
        </authorList>
    </citation>
    <scope>NUCLEOTIDE SEQUENCE</scope>
    <source>
        <strain evidence="1">P96-3</strain>
    </source>
</reference>
<dbReference type="InterPro" id="IPR023378">
    <property type="entry name" value="YheA/YmcA-like_dom_sf"/>
</dbReference>
<reference evidence="2 3" key="1">
    <citation type="submission" date="2017-05" db="EMBL/GenBank/DDBJ databases">
        <title>Vagococcus spp. assemblies.</title>
        <authorList>
            <person name="Gulvik C.A."/>
        </authorList>
    </citation>
    <scope>NUCLEOTIDE SEQUENCE [LARGE SCALE GENOMIC DNA]</scope>
    <source>
        <strain evidence="2 3">SS1714</strain>
    </source>
</reference>
<evidence type="ECO:0000313" key="1">
    <source>
        <dbReference type="EMBL" id="MDT2833971.1"/>
    </source>
</evidence>
<accession>A0A430B3M8</accession>
<dbReference type="Gene3D" id="1.20.1500.10">
    <property type="entry name" value="YheA/YmcA-like"/>
    <property type="match status" value="1"/>
</dbReference>
<keyword evidence="3" id="KW-1185">Reference proteome</keyword>
<dbReference type="EMBL" id="NGKB01000006">
    <property type="protein sequence ID" value="RSU14945.1"/>
    <property type="molecule type" value="Genomic_DNA"/>
</dbReference>
<dbReference type="SUPFAM" id="SSF158622">
    <property type="entry name" value="YheA/YmcA-like"/>
    <property type="match status" value="1"/>
</dbReference>
<dbReference type="InterPro" id="IPR010368">
    <property type="entry name" value="Com_YlbF"/>
</dbReference>
<evidence type="ECO:0000313" key="2">
    <source>
        <dbReference type="EMBL" id="RSU14945.1"/>
    </source>
</evidence>
<dbReference type="AlphaFoldDB" id="A0A430B3M8"/>
<dbReference type="InterPro" id="IPR016783">
    <property type="entry name" value="Biofilm_formation_YmcA"/>
</dbReference>
<name>A0A430B3M8_9ENTE</name>
<dbReference type="Pfam" id="PF06133">
    <property type="entry name" value="Com_YlbF"/>
    <property type="match status" value="1"/>
</dbReference>
<dbReference type="Proteomes" id="UP001268577">
    <property type="component" value="Unassembled WGS sequence"/>
</dbReference>
<proteinExistence type="predicted"/>
<dbReference type="Proteomes" id="UP000288028">
    <property type="component" value="Unassembled WGS sequence"/>
</dbReference>
<protein>
    <submittedName>
        <fullName evidence="1">YlbF family regulator</fullName>
    </submittedName>
</protein>
<gene>
    <name evidence="2" type="ORF">CBF28_07705</name>
    <name evidence="1" type="ORF">P7H70_07870</name>
</gene>
<organism evidence="2 3">
    <name type="scientific">Vagococcus carniphilus</name>
    <dbReference type="NCBI Taxonomy" id="218144"/>
    <lineage>
        <taxon>Bacteria</taxon>
        <taxon>Bacillati</taxon>
        <taxon>Bacillota</taxon>
        <taxon>Bacilli</taxon>
        <taxon>Lactobacillales</taxon>
        <taxon>Enterococcaceae</taxon>
        <taxon>Vagococcus</taxon>
    </lineage>
</organism>
<dbReference type="PIRSF" id="PIRSF021287">
    <property type="entry name" value="Biofilm_formation_YmcA"/>
    <property type="match status" value="1"/>
</dbReference>
<comment type="caution">
    <text evidence="2">The sequence shown here is derived from an EMBL/GenBank/DDBJ whole genome shotgun (WGS) entry which is preliminary data.</text>
</comment>